<evidence type="ECO:0000313" key="1">
    <source>
        <dbReference type="EMBL" id="CDW50235.1"/>
    </source>
</evidence>
<dbReference type="EMBL" id="HACA01032874">
    <property type="protein sequence ID" value="CDW50235.1"/>
    <property type="molecule type" value="Transcribed_RNA"/>
</dbReference>
<name>A0A0K2VIQ6_LEPSM</name>
<accession>A0A0K2VIQ6</accession>
<dbReference type="AlphaFoldDB" id="A0A0K2VIQ6"/>
<organism evidence="1">
    <name type="scientific">Lepeophtheirus salmonis</name>
    <name type="common">Salmon louse</name>
    <name type="synonym">Caligus salmonis</name>
    <dbReference type="NCBI Taxonomy" id="72036"/>
    <lineage>
        <taxon>Eukaryota</taxon>
        <taxon>Metazoa</taxon>
        <taxon>Ecdysozoa</taxon>
        <taxon>Arthropoda</taxon>
        <taxon>Crustacea</taxon>
        <taxon>Multicrustacea</taxon>
        <taxon>Hexanauplia</taxon>
        <taxon>Copepoda</taxon>
        <taxon>Siphonostomatoida</taxon>
        <taxon>Caligidae</taxon>
        <taxon>Lepeophtheirus</taxon>
    </lineage>
</organism>
<protein>
    <submittedName>
        <fullName evidence="1">Uncharacterized protein</fullName>
    </submittedName>
</protein>
<proteinExistence type="predicted"/>
<feature type="non-terminal residue" evidence="1">
    <location>
        <position position="1"/>
    </location>
</feature>
<sequence length="135" mass="15149">LLSTSQLHTTQLLLSTSQLLTIQLPHTSLPTTLNPMRPLLSTNTDMPSLMTMQEPTLLKTKTETDTPLLVNTELAFPMVVLKSFPTRSMMRTLDMLLMSDTREKLTMIPTLQLTNQPLITQLLIMPNLSKSNNSI</sequence>
<reference evidence="1" key="1">
    <citation type="submission" date="2014-05" db="EMBL/GenBank/DDBJ databases">
        <authorList>
            <person name="Chronopoulou M."/>
        </authorList>
    </citation>
    <scope>NUCLEOTIDE SEQUENCE</scope>
    <source>
        <tissue evidence="1">Whole organism</tissue>
    </source>
</reference>